<dbReference type="NCBIfam" id="TIGR01840">
    <property type="entry name" value="esterase_phb"/>
    <property type="match status" value="1"/>
</dbReference>
<dbReference type="InterPro" id="IPR028974">
    <property type="entry name" value="TSP_type-3_rpt"/>
</dbReference>
<dbReference type="Proteomes" id="UP001266357">
    <property type="component" value="Unassembled WGS sequence"/>
</dbReference>
<organism evidence="5 6">
    <name type="scientific">Thalassotalea castellviae</name>
    <dbReference type="NCBI Taxonomy" id="3075612"/>
    <lineage>
        <taxon>Bacteria</taxon>
        <taxon>Pseudomonadati</taxon>
        <taxon>Pseudomonadota</taxon>
        <taxon>Gammaproteobacteria</taxon>
        <taxon>Alteromonadales</taxon>
        <taxon>Colwelliaceae</taxon>
        <taxon>Thalassotalea</taxon>
    </lineage>
</organism>
<keyword evidence="3" id="KW-0106">Calcium</keyword>
<evidence type="ECO:0000256" key="1">
    <source>
        <dbReference type="ARBA" id="ARBA00022729"/>
    </source>
</evidence>
<reference evidence="5 6" key="1">
    <citation type="submission" date="2023-09" db="EMBL/GenBank/DDBJ databases">
        <authorList>
            <person name="Rey-Velasco X."/>
        </authorList>
    </citation>
    <scope>NUCLEOTIDE SEQUENCE [LARGE SCALE GENOMIC DNA]</scope>
    <source>
        <strain evidence="5 6">W431</strain>
    </source>
</reference>
<evidence type="ECO:0000256" key="2">
    <source>
        <dbReference type="ARBA" id="ARBA00022801"/>
    </source>
</evidence>
<evidence type="ECO:0000256" key="4">
    <source>
        <dbReference type="SAM" id="MobiDB-lite"/>
    </source>
</evidence>
<dbReference type="EMBL" id="JAVRIF010000004">
    <property type="protein sequence ID" value="MDT0603870.1"/>
    <property type="molecule type" value="Genomic_DNA"/>
</dbReference>
<protein>
    <submittedName>
        <fullName evidence="5">PHB depolymerase family esterase</fullName>
    </submittedName>
</protein>
<dbReference type="Pfam" id="PF10503">
    <property type="entry name" value="Esterase_PHB"/>
    <property type="match status" value="1"/>
</dbReference>
<dbReference type="SUPFAM" id="SSF103647">
    <property type="entry name" value="TSP type-3 repeat"/>
    <property type="match status" value="1"/>
</dbReference>
<evidence type="ECO:0000256" key="3">
    <source>
        <dbReference type="ARBA" id="ARBA00022837"/>
    </source>
</evidence>
<keyword evidence="6" id="KW-1185">Reference proteome</keyword>
<dbReference type="Gene3D" id="4.10.1080.10">
    <property type="entry name" value="TSP type-3 repeat"/>
    <property type="match status" value="1"/>
</dbReference>
<gene>
    <name evidence="5" type="ORF">RM573_09715</name>
</gene>
<dbReference type="Gene3D" id="3.40.50.1820">
    <property type="entry name" value="alpha/beta hydrolase"/>
    <property type="match status" value="1"/>
</dbReference>
<keyword evidence="1" id="KW-0732">Signal</keyword>
<dbReference type="Pfam" id="PF02412">
    <property type="entry name" value="TSP_3"/>
    <property type="match status" value="3"/>
</dbReference>
<comment type="caution">
    <text evidence="5">The sequence shown here is derived from an EMBL/GenBank/DDBJ whole genome shotgun (WGS) entry which is preliminary data.</text>
</comment>
<sequence>MNVRKHYYIKQIQSVFAILLSFFCFVQASVAGSWQQNVNIGGFNTVHIYTPDSLSPVGDGKSLLIVLHGCVQPINNYLTAQLESAAESYGMVVAIPDAMNKAGYSCWSYWQGAVSRTSGDYKNLINLANTMSGDATRNIDAQQVYIAGLSSGAAMSAQTACLAPDVFSGVAPSAGPTIGTSSNGAISTCETVSPNTFKSRCEGYAGSAASHLNTQIAVIGHGTADTTVNTCYNQQNANGFAAVYGETQLAGTTNISEGAGHTASESLWTNNRISMLWFDNLDHSWSGGVGASGDYIASTSINFATYLGNFFAQNNQRVNRNKAPVIAGHTAVDNNSQLDISGVATDEDGSVSNIKVDISVIESGNITWLSSINGSVNANDEYNLLSGVFADGLYQVAATATDNEGKPSDIAKVTTRIGPEPPATAPTLSNINVTTAGQCATVSGNVFDENQNLASVGVSFSNGTVTAQLNGNEYLAESCGLSGGNQTATVTATDTTSLSSTDNAQFTIDAGVEGDYNLHINQGHITWGVGYSACYTAFGCSDFVMREYAAGTNQCQWIADGEPSCAGPQQACSIVEPTDSDNDGVADNVDNCPAVANADQADNDNDGIGNVCDSTPNGEPTDSDNDGVADNVDNCPAVANADQADNDNDGIGNVCDSTPNGEPTDSDNDGVADNVDNCPAVANADQADNDNDGIGNVCDSTPNGNFSCNETTSSNYAHVQANRATTNGSYVFAIGSGTNLGLYNVYYTSTLAETSANYFEEGTCP</sequence>
<dbReference type="InterPro" id="IPR029058">
    <property type="entry name" value="AB_hydrolase_fold"/>
</dbReference>
<evidence type="ECO:0000313" key="5">
    <source>
        <dbReference type="EMBL" id="MDT0603870.1"/>
    </source>
</evidence>
<dbReference type="InterPro" id="IPR003367">
    <property type="entry name" value="Thrombospondin_3-like_rpt"/>
</dbReference>
<dbReference type="InterPro" id="IPR010126">
    <property type="entry name" value="Esterase_phb"/>
</dbReference>
<feature type="region of interest" description="Disordered" evidence="4">
    <location>
        <begin position="595"/>
        <end position="628"/>
    </location>
</feature>
<dbReference type="RefSeq" id="WP_311580946.1">
    <property type="nucleotide sequence ID" value="NZ_JAVRIF010000004.1"/>
</dbReference>
<proteinExistence type="predicted"/>
<keyword evidence="2" id="KW-0378">Hydrolase</keyword>
<feature type="region of interest" description="Disordered" evidence="4">
    <location>
        <begin position="640"/>
        <end position="667"/>
    </location>
</feature>
<dbReference type="PANTHER" id="PTHR10199">
    <property type="entry name" value="THROMBOSPONDIN"/>
    <property type="match status" value="1"/>
</dbReference>
<dbReference type="SUPFAM" id="SSF53474">
    <property type="entry name" value="alpha/beta-Hydrolases"/>
    <property type="match status" value="2"/>
</dbReference>
<accession>A0ABU3A1Q0</accession>
<name>A0ABU3A1Q0_9GAMM</name>
<evidence type="ECO:0000313" key="6">
    <source>
        <dbReference type="Proteomes" id="UP001266357"/>
    </source>
</evidence>